<accession>A0A0U5FGF0</accession>
<organism evidence="2 3">
    <name type="scientific">Xanthomonas citri pv. citri</name>
    <dbReference type="NCBI Taxonomy" id="611301"/>
    <lineage>
        <taxon>Bacteria</taxon>
        <taxon>Pseudomonadati</taxon>
        <taxon>Pseudomonadota</taxon>
        <taxon>Gammaproteobacteria</taxon>
        <taxon>Lysobacterales</taxon>
        <taxon>Lysobacteraceae</taxon>
        <taxon>Xanthomonas</taxon>
    </lineage>
</organism>
<dbReference type="Proteomes" id="UP000052230">
    <property type="component" value="Unassembled WGS sequence"/>
</dbReference>
<dbReference type="AlphaFoldDB" id="A0A0U5FGF0"/>
<reference evidence="2 3" key="1">
    <citation type="submission" date="2014-09" db="EMBL/GenBank/DDBJ databases">
        <authorList>
            <person name="Regsiter A."/>
        </authorList>
    </citation>
    <scope>NUCLEOTIDE SEQUENCE [LARGE SCALE GENOMIC DNA]</scope>
</reference>
<name>A0A0U5FGF0_XANCI</name>
<sequence>MHRAILPTLVNRCHCAVHEMGVGGVGARSFSLGEGGAQRRISVAGFERVTADVCLPLRSQLGFLGRLPAAVPSPQPLSRRRERGFTAASPDCLPPPAGEGARRADGGQPLAERRLVPSSCEKVAHSAGSACGFERGCPKGGWGPAAGRAEACSLFLGRRWRVAPED</sequence>
<gene>
    <name evidence="2" type="ORF">XAC3562_70017</name>
</gene>
<evidence type="ECO:0000313" key="3">
    <source>
        <dbReference type="Proteomes" id="UP000052230"/>
    </source>
</evidence>
<comment type="caution">
    <text evidence="2">The sequence shown here is derived from an EMBL/GenBank/DDBJ whole genome shotgun (WGS) entry which is preliminary data.</text>
</comment>
<evidence type="ECO:0000256" key="1">
    <source>
        <dbReference type="SAM" id="MobiDB-lite"/>
    </source>
</evidence>
<evidence type="ECO:0000313" key="2">
    <source>
        <dbReference type="EMBL" id="CEG17753.1"/>
    </source>
</evidence>
<protein>
    <submittedName>
        <fullName evidence="2">Uncharacterized protein</fullName>
    </submittedName>
</protein>
<dbReference type="EMBL" id="CCXZ01000166">
    <property type="protein sequence ID" value="CEG17753.1"/>
    <property type="molecule type" value="Genomic_DNA"/>
</dbReference>
<feature type="region of interest" description="Disordered" evidence="1">
    <location>
        <begin position="72"/>
        <end position="108"/>
    </location>
</feature>
<keyword evidence="3" id="KW-1185">Reference proteome</keyword>
<proteinExistence type="predicted"/>